<name>A0A4R3LSB6_9BURK</name>
<dbReference type="AlphaFoldDB" id="A0A4R3LSB6"/>
<dbReference type="Proteomes" id="UP000295525">
    <property type="component" value="Unassembled WGS sequence"/>
</dbReference>
<dbReference type="Gene3D" id="3.20.20.140">
    <property type="entry name" value="Metal-dependent hydrolases"/>
    <property type="match status" value="1"/>
</dbReference>
<keyword evidence="2" id="KW-0378">Hydrolase</keyword>
<dbReference type="RefSeq" id="WP_207915179.1">
    <property type="nucleotide sequence ID" value="NZ_SMAJ01000015.1"/>
</dbReference>
<reference evidence="2 3" key="1">
    <citation type="submission" date="2019-03" db="EMBL/GenBank/DDBJ databases">
        <title>Genomic Encyclopedia of Type Strains, Phase IV (KMG-IV): sequencing the most valuable type-strain genomes for metagenomic binning, comparative biology and taxonomic classification.</title>
        <authorList>
            <person name="Goeker M."/>
        </authorList>
    </citation>
    <scope>NUCLEOTIDE SEQUENCE [LARGE SCALE GENOMIC DNA]</scope>
    <source>
        <strain evidence="2 3">DSM 24591</strain>
    </source>
</reference>
<dbReference type="InterPro" id="IPR032466">
    <property type="entry name" value="Metal_Hydrolase"/>
</dbReference>
<dbReference type="PANTHER" id="PTHR35563:SF2">
    <property type="entry name" value="BARREL METAL-DEPENDENT HYDROLASE, PUTATIVE (AFU_ORTHOLOGUE AFUA_1G16240)-RELATED"/>
    <property type="match status" value="1"/>
</dbReference>
<dbReference type="PANTHER" id="PTHR35563">
    <property type="entry name" value="BARREL METAL-DEPENDENT HYDROLASE, PUTATIVE (AFU_ORTHOLOGUE AFUA_1G16240)-RELATED"/>
    <property type="match status" value="1"/>
</dbReference>
<dbReference type="InterPro" id="IPR052358">
    <property type="entry name" value="Aro_Compnd_Degr_Hydrolases"/>
</dbReference>
<accession>A0A4R3LSB6</accession>
<protein>
    <submittedName>
        <fullName evidence="2">Putative TIM-barrel fold metal-dependent hydrolase</fullName>
    </submittedName>
</protein>
<dbReference type="InterPro" id="IPR006680">
    <property type="entry name" value="Amidohydro-rel"/>
</dbReference>
<dbReference type="Pfam" id="PF04909">
    <property type="entry name" value="Amidohydro_2"/>
    <property type="match status" value="1"/>
</dbReference>
<proteinExistence type="predicted"/>
<comment type="caution">
    <text evidence="2">The sequence shown here is derived from an EMBL/GenBank/DDBJ whole genome shotgun (WGS) entry which is preliminary data.</text>
</comment>
<dbReference type="GO" id="GO:0016787">
    <property type="term" value="F:hydrolase activity"/>
    <property type="evidence" value="ECO:0007669"/>
    <property type="project" value="UniProtKB-KW"/>
</dbReference>
<dbReference type="EMBL" id="SMAJ01000015">
    <property type="protein sequence ID" value="TCT03412.1"/>
    <property type="molecule type" value="Genomic_DNA"/>
</dbReference>
<gene>
    <name evidence="2" type="ORF">EDC26_11570</name>
</gene>
<evidence type="ECO:0000313" key="2">
    <source>
        <dbReference type="EMBL" id="TCT03412.1"/>
    </source>
</evidence>
<evidence type="ECO:0000259" key="1">
    <source>
        <dbReference type="Pfam" id="PF04909"/>
    </source>
</evidence>
<keyword evidence="3" id="KW-1185">Reference proteome</keyword>
<sequence>MHLYSRHYPTVAGARLNPPDASIDDYRKLQHRLGTDRAVIVTPSTYGTNNQPILDGLAILGNSGRGIAVVDPSISMNHLEDLHNSGVRGVRLNLSLGVTSSIDMLELLAEKIGHLGWHIQILMPSRQLVQNRQRLRALRVPLVFDHMGRIDPDHLSDNEAHKAILDLIVAGKAWVKLSGTYILSHRGPPSYSDMRELVRTYTQIGPGRLVWGSDWPHASATAGFQPIPDDAHLLDLIADWVNDDQIFQQILVKNPANLYQF</sequence>
<organism evidence="2 3">
    <name type="scientific">Paralcaligenes ureilyticus</name>
    <dbReference type="NCBI Taxonomy" id="627131"/>
    <lineage>
        <taxon>Bacteria</taxon>
        <taxon>Pseudomonadati</taxon>
        <taxon>Pseudomonadota</taxon>
        <taxon>Betaproteobacteria</taxon>
        <taxon>Burkholderiales</taxon>
        <taxon>Alcaligenaceae</taxon>
        <taxon>Paralcaligenes</taxon>
    </lineage>
</organism>
<evidence type="ECO:0000313" key="3">
    <source>
        <dbReference type="Proteomes" id="UP000295525"/>
    </source>
</evidence>
<feature type="domain" description="Amidohydrolase-related" evidence="1">
    <location>
        <begin position="8"/>
        <end position="261"/>
    </location>
</feature>
<dbReference type="SUPFAM" id="SSF51556">
    <property type="entry name" value="Metallo-dependent hydrolases"/>
    <property type="match status" value="1"/>
</dbReference>